<dbReference type="RefSeq" id="WP_186843443.1">
    <property type="nucleotide sequence ID" value="NZ_WJBC01000035.1"/>
</dbReference>
<accession>A0ABR6WYW3</accession>
<dbReference type="InterPro" id="IPR029058">
    <property type="entry name" value="AB_hydrolase_fold"/>
</dbReference>
<dbReference type="SUPFAM" id="SSF53474">
    <property type="entry name" value="alpha/beta-Hydrolases"/>
    <property type="match status" value="1"/>
</dbReference>
<evidence type="ECO:0000313" key="2">
    <source>
        <dbReference type="Proteomes" id="UP000603234"/>
    </source>
</evidence>
<dbReference type="EMBL" id="WJBC01000035">
    <property type="protein sequence ID" value="MBC3805555.1"/>
    <property type="molecule type" value="Genomic_DNA"/>
</dbReference>
<evidence type="ECO:0000313" key="1">
    <source>
        <dbReference type="EMBL" id="MBC3805555.1"/>
    </source>
</evidence>
<dbReference type="Gene3D" id="3.40.50.1820">
    <property type="entry name" value="alpha/beta hydrolase"/>
    <property type="match status" value="1"/>
</dbReference>
<dbReference type="Proteomes" id="UP000603234">
    <property type="component" value="Unassembled WGS sequence"/>
</dbReference>
<comment type="caution">
    <text evidence="1">The sequence shown here is derived from an EMBL/GenBank/DDBJ whole genome shotgun (WGS) entry which is preliminary data.</text>
</comment>
<reference evidence="1 2" key="1">
    <citation type="journal article" date="2020" name="mSystems">
        <title>Defining Genomic and Predicted Metabolic Features of the Acetobacterium Genus.</title>
        <authorList>
            <person name="Ross D.E."/>
            <person name="Marshall C.W."/>
            <person name="Gulliver D."/>
            <person name="May H.D."/>
            <person name="Norman R.S."/>
        </authorList>
    </citation>
    <scope>NUCLEOTIDE SEQUENCE [LARGE SCALE GENOMIC DNA]</scope>
    <source>
        <strain evidence="1 2">DSM 8238</strain>
    </source>
</reference>
<name>A0ABR6WYW3_9FIRM</name>
<proteinExistence type="predicted"/>
<keyword evidence="1" id="KW-0378">Hydrolase</keyword>
<dbReference type="GO" id="GO:0016787">
    <property type="term" value="F:hydrolase activity"/>
    <property type="evidence" value="ECO:0007669"/>
    <property type="project" value="UniProtKB-KW"/>
</dbReference>
<keyword evidence="2" id="KW-1185">Reference proteome</keyword>
<sequence>MEKCKINIENIPAALYGHSSDRVYLFVHGQGGNKEEAQSFAEIVAKKGWQVLGIDLPEHGERKTAAEWLVPWVVLPELQTVWRYLETHWERIALRANSIGAWFSMLAFQEQPLEQSLFVSPILDMEGLIKNMMQWAGVTAERLAAEKTIQTTFGQTLSWEYFVYAQQHPITQWHDGTKILYGSEDNLTERGIVDAFANRFECDLKVMDHGEHWFHTEAQLAFLREWEQQNSLI</sequence>
<gene>
    <name evidence="1" type="ORF">GH808_14150</name>
</gene>
<organism evidence="1 2">
    <name type="scientific">Acetobacterium fimetarium</name>
    <dbReference type="NCBI Taxonomy" id="52691"/>
    <lineage>
        <taxon>Bacteria</taxon>
        <taxon>Bacillati</taxon>
        <taxon>Bacillota</taxon>
        <taxon>Clostridia</taxon>
        <taxon>Eubacteriales</taxon>
        <taxon>Eubacteriaceae</taxon>
        <taxon>Acetobacterium</taxon>
    </lineage>
</organism>
<protein>
    <submittedName>
        <fullName evidence="1">Alpha/beta hydrolase</fullName>
    </submittedName>
</protein>